<dbReference type="OrthoDB" id="3400172at2"/>
<keyword evidence="2" id="KW-0238">DNA-binding</keyword>
<protein>
    <submittedName>
        <fullName evidence="5">Transcriptional regulator</fullName>
    </submittedName>
</protein>
<keyword evidence="3" id="KW-0804">Transcription</keyword>
<name>A0A3M8K8T1_9CORY</name>
<keyword evidence="1" id="KW-0805">Transcription regulation</keyword>
<sequence length="151" mass="16241">MATLSDTDLTAAEMILSALDSPLRVQIIQRLSDRDHFVHELVRGLGKSQPLVSQHLRVLKQSGIVDSERHGREVIYRLALPQTTDIIGAAATIGRYTRDEGQLAPVITLPNAFRTPDTEGLGQYAHAPAAVVAENAPADALPDPAPQPPTP</sequence>
<dbReference type="EMBL" id="PTJO01000003">
    <property type="protein sequence ID" value="RNE49580.1"/>
    <property type="molecule type" value="Genomic_DNA"/>
</dbReference>
<evidence type="ECO:0000256" key="3">
    <source>
        <dbReference type="ARBA" id="ARBA00023163"/>
    </source>
</evidence>
<evidence type="ECO:0000313" key="6">
    <source>
        <dbReference type="Proteomes" id="UP000266975"/>
    </source>
</evidence>
<accession>A0A3M8K8T1</accession>
<dbReference type="PANTHER" id="PTHR43132:SF2">
    <property type="entry name" value="ARSENICAL RESISTANCE OPERON REPRESSOR ARSR-RELATED"/>
    <property type="match status" value="1"/>
</dbReference>
<evidence type="ECO:0000313" key="5">
    <source>
        <dbReference type="EMBL" id="RNE49580.1"/>
    </source>
</evidence>
<dbReference type="Proteomes" id="UP000266975">
    <property type="component" value="Unassembled WGS sequence"/>
</dbReference>
<dbReference type="PROSITE" id="PS50987">
    <property type="entry name" value="HTH_ARSR_2"/>
    <property type="match status" value="1"/>
</dbReference>
<evidence type="ECO:0000256" key="1">
    <source>
        <dbReference type="ARBA" id="ARBA00023015"/>
    </source>
</evidence>
<dbReference type="CDD" id="cd00090">
    <property type="entry name" value="HTH_ARSR"/>
    <property type="match status" value="1"/>
</dbReference>
<dbReference type="InterPro" id="IPR001845">
    <property type="entry name" value="HTH_ArsR_DNA-bd_dom"/>
</dbReference>
<dbReference type="Gene3D" id="1.10.10.10">
    <property type="entry name" value="Winged helix-like DNA-binding domain superfamily/Winged helix DNA-binding domain"/>
    <property type="match status" value="1"/>
</dbReference>
<dbReference type="NCBIfam" id="NF033788">
    <property type="entry name" value="HTH_metalloreg"/>
    <property type="match status" value="1"/>
</dbReference>
<dbReference type="SMART" id="SM00418">
    <property type="entry name" value="HTH_ARSR"/>
    <property type="match status" value="1"/>
</dbReference>
<evidence type="ECO:0000259" key="4">
    <source>
        <dbReference type="PROSITE" id="PS50987"/>
    </source>
</evidence>
<dbReference type="InterPro" id="IPR036388">
    <property type="entry name" value="WH-like_DNA-bd_sf"/>
</dbReference>
<reference evidence="5 6" key="1">
    <citation type="submission" date="2018-02" db="EMBL/GenBank/DDBJ databases">
        <title>Corynebacterium alimpuense sp. nov., a marine obligate actinomycete isolated from sediments of Valparaiso bay, Chile.</title>
        <authorList>
            <person name="Claverias F."/>
            <person name="Gonzales-Siles L."/>
            <person name="Salva-Serra F."/>
            <person name="Inganaes E."/>
            <person name="Molin K."/>
            <person name="Cumsille A."/>
            <person name="Undabarrena A."/>
            <person name="Couve E."/>
            <person name="Moore E.R.B."/>
            <person name="Gomila M."/>
            <person name="Camara B."/>
        </authorList>
    </citation>
    <scope>NUCLEOTIDE SEQUENCE [LARGE SCALE GENOMIC DNA]</scope>
    <source>
        <strain evidence="5 6">CCUG 69366</strain>
    </source>
</reference>
<dbReference type="SUPFAM" id="SSF46785">
    <property type="entry name" value="Winged helix' DNA-binding domain"/>
    <property type="match status" value="1"/>
</dbReference>
<dbReference type="PANTHER" id="PTHR43132">
    <property type="entry name" value="ARSENICAL RESISTANCE OPERON REPRESSOR ARSR-RELATED"/>
    <property type="match status" value="1"/>
</dbReference>
<evidence type="ECO:0000256" key="2">
    <source>
        <dbReference type="ARBA" id="ARBA00023125"/>
    </source>
</evidence>
<dbReference type="InterPro" id="IPR036390">
    <property type="entry name" value="WH_DNA-bd_sf"/>
</dbReference>
<feature type="domain" description="HTH arsR-type" evidence="4">
    <location>
        <begin position="4"/>
        <end position="98"/>
    </location>
</feature>
<keyword evidence="6" id="KW-1185">Reference proteome</keyword>
<dbReference type="AlphaFoldDB" id="A0A3M8K8T1"/>
<dbReference type="GO" id="GO:0003677">
    <property type="term" value="F:DNA binding"/>
    <property type="evidence" value="ECO:0007669"/>
    <property type="project" value="UniProtKB-KW"/>
</dbReference>
<dbReference type="GO" id="GO:0003700">
    <property type="term" value="F:DNA-binding transcription factor activity"/>
    <property type="evidence" value="ECO:0007669"/>
    <property type="project" value="InterPro"/>
</dbReference>
<dbReference type="InterPro" id="IPR011991">
    <property type="entry name" value="ArsR-like_HTH"/>
</dbReference>
<comment type="caution">
    <text evidence="5">The sequence shown here is derived from an EMBL/GenBank/DDBJ whole genome shotgun (WGS) entry which is preliminary data.</text>
</comment>
<organism evidence="5 6">
    <name type="scientific">Corynebacterium alimapuense</name>
    <dbReference type="NCBI Taxonomy" id="1576874"/>
    <lineage>
        <taxon>Bacteria</taxon>
        <taxon>Bacillati</taxon>
        <taxon>Actinomycetota</taxon>
        <taxon>Actinomycetes</taxon>
        <taxon>Mycobacteriales</taxon>
        <taxon>Corynebacteriaceae</taxon>
        <taxon>Corynebacterium</taxon>
    </lineage>
</organism>
<dbReference type="PRINTS" id="PR00778">
    <property type="entry name" value="HTHARSR"/>
</dbReference>
<dbReference type="RefSeq" id="WP_123047626.1">
    <property type="nucleotide sequence ID" value="NZ_PTJO01000003.1"/>
</dbReference>
<dbReference type="Pfam" id="PF01022">
    <property type="entry name" value="HTH_5"/>
    <property type="match status" value="1"/>
</dbReference>
<proteinExistence type="predicted"/>
<gene>
    <name evidence="5" type="ORF">C5L39_04335</name>
</gene>
<dbReference type="InterPro" id="IPR051011">
    <property type="entry name" value="Metal_resp_trans_reg"/>
</dbReference>